<feature type="domain" description="HTH merR-type" evidence="2">
    <location>
        <begin position="4"/>
        <end position="74"/>
    </location>
</feature>
<accession>A0ABW6RRB1</accession>
<keyword evidence="1" id="KW-0238">DNA-binding</keyword>
<evidence type="ECO:0000259" key="2">
    <source>
        <dbReference type="PROSITE" id="PS50937"/>
    </source>
</evidence>
<dbReference type="InterPro" id="IPR047057">
    <property type="entry name" value="MerR_fam"/>
</dbReference>
<dbReference type="Gene3D" id="3.20.80.10">
    <property type="entry name" value="Regulatory factor, effector binding domain"/>
    <property type="match status" value="1"/>
</dbReference>
<dbReference type="Pfam" id="PF06445">
    <property type="entry name" value="GyrI-like"/>
    <property type="match status" value="1"/>
</dbReference>
<dbReference type="InterPro" id="IPR011256">
    <property type="entry name" value="Reg_factor_effector_dom_sf"/>
</dbReference>
<dbReference type="SUPFAM" id="SSF46955">
    <property type="entry name" value="Putative DNA-binding domain"/>
    <property type="match status" value="1"/>
</dbReference>
<dbReference type="InterPro" id="IPR010499">
    <property type="entry name" value="AraC_E-bd"/>
</dbReference>
<dbReference type="Gene3D" id="1.10.1660.10">
    <property type="match status" value="1"/>
</dbReference>
<evidence type="ECO:0000256" key="1">
    <source>
        <dbReference type="ARBA" id="ARBA00023125"/>
    </source>
</evidence>
<reference evidence="3 4" key="1">
    <citation type="submission" date="2024-10" db="EMBL/GenBank/DDBJ databases">
        <title>The Natural Products Discovery Center: Release of the First 8490 Sequenced Strains for Exploring Actinobacteria Biosynthetic Diversity.</title>
        <authorList>
            <person name="Kalkreuter E."/>
            <person name="Kautsar S.A."/>
            <person name="Yang D."/>
            <person name="Bader C.D."/>
            <person name="Teijaro C.N."/>
            <person name="Fluegel L."/>
            <person name="Davis C.M."/>
            <person name="Simpson J.R."/>
            <person name="Lauterbach L."/>
            <person name="Steele A.D."/>
            <person name="Gui C."/>
            <person name="Meng S."/>
            <person name="Li G."/>
            <person name="Viehrig K."/>
            <person name="Ye F."/>
            <person name="Su P."/>
            <person name="Kiefer A.F."/>
            <person name="Nichols A."/>
            <person name="Cepeda A.J."/>
            <person name="Yan W."/>
            <person name="Fan B."/>
            <person name="Jiang Y."/>
            <person name="Adhikari A."/>
            <person name="Zheng C.-J."/>
            <person name="Schuster L."/>
            <person name="Cowan T.M."/>
            <person name="Smanski M.J."/>
            <person name="Chevrette M.G."/>
            <person name="De Carvalho L.P.S."/>
            <person name="Shen B."/>
        </authorList>
    </citation>
    <scope>NUCLEOTIDE SEQUENCE [LARGE SCALE GENOMIC DNA]</scope>
    <source>
        <strain evidence="3 4">NPDC002593</strain>
    </source>
</reference>
<dbReference type="CDD" id="cd01107">
    <property type="entry name" value="HTH_BmrR"/>
    <property type="match status" value="1"/>
</dbReference>
<dbReference type="InterPro" id="IPR029442">
    <property type="entry name" value="GyrI-like"/>
</dbReference>
<name>A0ABW6RRB1_9NOCA</name>
<dbReference type="Proteomes" id="UP001601992">
    <property type="component" value="Unassembled WGS sequence"/>
</dbReference>
<sequence>MTTTVSVGRFAIMTHLSVKTLRHYHQVGLLEPAEVDPHTGYRYYALEQLPTAQLIRRLRDLRMPVAGVRAVLVAGSPAARDTLIATHIDHLEAELASTQAAVNSLRALLECAPGQQHPVHRRAESSFPVLAITEDIRNPADIESWWRDALHELRAAADDHAMQVTGPAGGLYDECLFQHEPGEAIVYIPVTTPLELGRIKPLVIPAAEVAVTTHRGSHADIDLAYAQLGSYITEHELAVGWQLREYYHRDHSHTTDYTQWRTEIAWPIIDTPT</sequence>
<dbReference type="PANTHER" id="PTHR30204">
    <property type="entry name" value="REDOX-CYCLING DRUG-SENSING TRANSCRIPTIONAL ACTIVATOR SOXR"/>
    <property type="match status" value="1"/>
</dbReference>
<evidence type="ECO:0000313" key="4">
    <source>
        <dbReference type="Proteomes" id="UP001601992"/>
    </source>
</evidence>
<dbReference type="InterPro" id="IPR009061">
    <property type="entry name" value="DNA-bd_dom_put_sf"/>
</dbReference>
<gene>
    <name evidence="3" type="ORF">ACFYXQ_02005</name>
</gene>
<dbReference type="RefSeq" id="WP_040828742.1">
    <property type="nucleotide sequence ID" value="NZ_JBIAQY010000001.1"/>
</dbReference>
<dbReference type="Pfam" id="PF13411">
    <property type="entry name" value="MerR_1"/>
    <property type="match status" value="1"/>
</dbReference>
<dbReference type="PANTHER" id="PTHR30204:SF97">
    <property type="entry name" value="MERR FAMILY REGULATORY PROTEIN"/>
    <property type="match status" value="1"/>
</dbReference>
<dbReference type="InterPro" id="IPR000551">
    <property type="entry name" value="MerR-type_HTH_dom"/>
</dbReference>
<organism evidence="3 4">
    <name type="scientific">Nocardia jiangxiensis</name>
    <dbReference type="NCBI Taxonomy" id="282685"/>
    <lineage>
        <taxon>Bacteria</taxon>
        <taxon>Bacillati</taxon>
        <taxon>Actinomycetota</taxon>
        <taxon>Actinomycetes</taxon>
        <taxon>Mycobacteriales</taxon>
        <taxon>Nocardiaceae</taxon>
        <taxon>Nocardia</taxon>
    </lineage>
</organism>
<dbReference type="SMART" id="SM00422">
    <property type="entry name" value="HTH_MERR"/>
    <property type="match status" value="1"/>
</dbReference>
<protein>
    <submittedName>
        <fullName evidence="3">MerR family transcriptional regulator</fullName>
    </submittedName>
</protein>
<dbReference type="SUPFAM" id="SSF55136">
    <property type="entry name" value="Probable bacterial effector-binding domain"/>
    <property type="match status" value="1"/>
</dbReference>
<evidence type="ECO:0000313" key="3">
    <source>
        <dbReference type="EMBL" id="MFF3566536.1"/>
    </source>
</evidence>
<dbReference type="EMBL" id="JBIAQY010000001">
    <property type="protein sequence ID" value="MFF3566536.1"/>
    <property type="molecule type" value="Genomic_DNA"/>
</dbReference>
<comment type="caution">
    <text evidence="3">The sequence shown here is derived from an EMBL/GenBank/DDBJ whole genome shotgun (WGS) entry which is preliminary data.</text>
</comment>
<proteinExistence type="predicted"/>
<dbReference type="SMART" id="SM00871">
    <property type="entry name" value="AraC_E_bind"/>
    <property type="match status" value="1"/>
</dbReference>
<dbReference type="PROSITE" id="PS50937">
    <property type="entry name" value="HTH_MERR_2"/>
    <property type="match status" value="1"/>
</dbReference>
<keyword evidence="4" id="KW-1185">Reference proteome</keyword>